<dbReference type="InterPro" id="IPR049560">
    <property type="entry name" value="MeTrfase_RsmB-F_NOP2_cat"/>
</dbReference>
<dbReference type="eggNOG" id="COG0781">
    <property type="taxonomic scope" value="Bacteria"/>
</dbReference>
<keyword evidence="5 6" id="KW-0694">RNA-binding</keyword>
<evidence type="ECO:0000256" key="7">
    <source>
        <dbReference type="SAM" id="MobiDB-lite"/>
    </source>
</evidence>
<dbReference type="GO" id="GO:0008173">
    <property type="term" value="F:RNA methyltransferase activity"/>
    <property type="evidence" value="ECO:0007669"/>
    <property type="project" value="InterPro"/>
</dbReference>
<dbReference type="PANTHER" id="PTHR22807:SF61">
    <property type="entry name" value="NOL1_NOP2_SUN FAMILY PROTEIN _ ANTITERMINATION NUSB DOMAIN-CONTAINING PROTEIN"/>
    <property type="match status" value="1"/>
</dbReference>
<dbReference type="EMBL" id="CP000747">
    <property type="protein sequence ID" value="ACG79911.1"/>
    <property type="molecule type" value="Genomic_DNA"/>
</dbReference>
<keyword evidence="3 6" id="KW-0808">Transferase</keyword>
<dbReference type="STRING" id="450851.PHZ_c3502"/>
<protein>
    <submittedName>
        <fullName evidence="9">rRNA methyltransferase RsmB</fullName>
    </submittedName>
</protein>
<feature type="region of interest" description="Disordered" evidence="7">
    <location>
        <begin position="151"/>
        <end position="174"/>
    </location>
</feature>
<evidence type="ECO:0000256" key="2">
    <source>
        <dbReference type="ARBA" id="ARBA00022603"/>
    </source>
</evidence>
<proteinExistence type="inferred from homology"/>
<name>B4RCX9_PHEZH</name>
<keyword evidence="2 6" id="KW-0489">Methyltransferase</keyword>
<dbReference type="InterPro" id="IPR001678">
    <property type="entry name" value="MeTrfase_RsmB-F_NOP2_dom"/>
</dbReference>
<dbReference type="KEGG" id="pzu:PHZ_c3502"/>
<dbReference type="GO" id="GO:0001510">
    <property type="term" value="P:RNA methylation"/>
    <property type="evidence" value="ECO:0007669"/>
    <property type="project" value="InterPro"/>
</dbReference>
<feature type="binding site" evidence="6">
    <location>
        <position position="437"/>
    </location>
    <ligand>
        <name>S-adenosyl-L-methionine</name>
        <dbReference type="ChEBI" id="CHEBI:59789"/>
    </ligand>
</feature>
<dbReference type="InterPro" id="IPR018314">
    <property type="entry name" value="RsmB/NOL1/NOP2-like_CS"/>
</dbReference>
<dbReference type="InterPro" id="IPR029063">
    <property type="entry name" value="SAM-dependent_MTases_sf"/>
</dbReference>
<keyword evidence="10" id="KW-1185">Reference proteome</keyword>
<organism evidence="9 10">
    <name type="scientific">Phenylobacterium zucineum (strain HLK1)</name>
    <dbReference type="NCBI Taxonomy" id="450851"/>
    <lineage>
        <taxon>Bacteria</taxon>
        <taxon>Pseudomonadati</taxon>
        <taxon>Pseudomonadota</taxon>
        <taxon>Alphaproteobacteria</taxon>
        <taxon>Caulobacterales</taxon>
        <taxon>Caulobacteraceae</taxon>
        <taxon>Phenylobacterium</taxon>
    </lineage>
</organism>
<feature type="binding site" evidence="6">
    <location>
        <position position="463"/>
    </location>
    <ligand>
        <name>S-adenosyl-L-methionine</name>
        <dbReference type="ChEBI" id="CHEBI:59789"/>
    </ligand>
</feature>
<feature type="binding site" evidence="6">
    <location>
        <position position="479"/>
    </location>
    <ligand>
        <name>S-adenosyl-L-methionine</name>
        <dbReference type="ChEBI" id="CHEBI:59789"/>
    </ligand>
</feature>
<sequence length="598" mass="63443">MFAERWFTTRPIWFRGKLSHVPSVHRVLLSRRPLRPRRHVARHVHGRHPGLHPAPAARPHEPAGLGGPGPDGRLLRRGRRARAAPPRLGGVRRRQRRQRAAARPALRHPAGPPADRAAADGGRVLGAGRDAAVRRLGADGRPQARRLKLLAPAARSGQAGAVTTNSPEDLSKSGPETAIGLPARAAALDLLDAALSRRAGLEEGLTHPALGRLAPRDRAFARALAMAALRHLGPIDAALQARLRKPPPDRIVQVLRLGAAQLLVLKTPAHAAVSATVDLAASQKGGQAFKGLVNAVLRGLSREPPDLSDPDLLAPQWLAARWRAAFGPEAARAMAAMVADEPATDVTPKDSADAEALGQMLEGRVLPGGSVRAGLKGEVQAWPGFAEGRWWVQDASAAIPARLLAVKADETALDLCAAPGGKTLQLAAAGARVTAVDKAAGRLKRVSENLARTGLSAEVVQADAAEWPDRRRFDAVLLDAPCSATGTYRRHPDVLWVASPADIPKLATLQARLLDAAARRVKAGGRLVYCVCSLEPEEGEAQVEAFLKRSPEFAPEPVEPGEGGAPEASRLPNGTLRILPHHLDGGTDGFFIARLRRS</sequence>
<evidence type="ECO:0000256" key="3">
    <source>
        <dbReference type="ARBA" id="ARBA00022679"/>
    </source>
</evidence>
<dbReference type="CDD" id="cd02440">
    <property type="entry name" value="AdoMet_MTases"/>
    <property type="match status" value="1"/>
</dbReference>
<dbReference type="SUPFAM" id="SSF48013">
    <property type="entry name" value="NusB-like"/>
    <property type="match status" value="1"/>
</dbReference>
<dbReference type="Pfam" id="PF01029">
    <property type="entry name" value="NusB"/>
    <property type="match status" value="1"/>
</dbReference>
<evidence type="ECO:0000256" key="1">
    <source>
        <dbReference type="ARBA" id="ARBA00007494"/>
    </source>
</evidence>
<dbReference type="InterPro" id="IPR006027">
    <property type="entry name" value="NusB_RsmB_TIM44"/>
</dbReference>
<dbReference type="GO" id="GO:0003723">
    <property type="term" value="F:RNA binding"/>
    <property type="evidence" value="ECO:0007669"/>
    <property type="project" value="UniProtKB-UniRule"/>
</dbReference>
<dbReference type="eggNOG" id="COG0144">
    <property type="taxonomic scope" value="Bacteria"/>
</dbReference>
<dbReference type="GO" id="GO:0006355">
    <property type="term" value="P:regulation of DNA-templated transcription"/>
    <property type="evidence" value="ECO:0007669"/>
    <property type="project" value="InterPro"/>
</dbReference>
<reference evidence="9 10" key="1">
    <citation type="journal article" date="2008" name="BMC Genomics">
        <title>Complete genome of Phenylobacterium zucineum - a novel facultative intracellular bacterium isolated from human erythroleukemia cell line K562.</title>
        <authorList>
            <person name="Luo Y."/>
            <person name="Xu X."/>
            <person name="Ding Z."/>
            <person name="Liu Z."/>
            <person name="Zhang B."/>
            <person name="Yan Z."/>
            <person name="Sun J."/>
            <person name="Hu S."/>
            <person name="Hu X."/>
        </authorList>
    </citation>
    <scope>NUCLEOTIDE SEQUENCE [LARGE SCALE GENOMIC DNA]</scope>
    <source>
        <strain evidence="9 10">HLK1</strain>
    </source>
</reference>
<dbReference type="Pfam" id="PF01189">
    <property type="entry name" value="Methyltr_RsmB-F"/>
    <property type="match status" value="1"/>
</dbReference>
<dbReference type="PANTHER" id="PTHR22807">
    <property type="entry name" value="NOP2 YEAST -RELATED NOL1/NOP2/FMU SUN DOMAIN-CONTAINING"/>
    <property type="match status" value="1"/>
</dbReference>
<feature type="binding site" evidence="6">
    <location>
        <begin position="416"/>
        <end position="422"/>
    </location>
    <ligand>
        <name>S-adenosyl-L-methionine</name>
        <dbReference type="ChEBI" id="CHEBI:59789"/>
    </ligand>
</feature>
<dbReference type="Gene3D" id="1.10.940.10">
    <property type="entry name" value="NusB-like"/>
    <property type="match status" value="1"/>
</dbReference>
<feature type="compositionally biased region" description="Low complexity" evidence="7">
    <location>
        <begin position="101"/>
        <end position="121"/>
    </location>
</feature>
<evidence type="ECO:0000256" key="6">
    <source>
        <dbReference type="PROSITE-ProRule" id="PRU01023"/>
    </source>
</evidence>
<feature type="compositionally biased region" description="Basic residues" evidence="7">
    <location>
        <begin position="90"/>
        <end position="100"/>
    </location>
</feature>
<dbReference type="InterPro" id="IPR023267">
    <property type="entry name" value="RCMT"/>
</dbReference>
<accession>B4RCX9</accession>
<feature type="domain" description="SAM-dependent MTase RsmB/NOP-type" evidence="8">
    <location>
        <begin position="319"/>
        <end position="598"/>
    </location>
</feature>
<evidence type="ECO:0000259" key="8">
    <source>
        <dbReference type="PROSITE" id="PS51686"/>
    </source>
</evidence>
<comment type="similarity">
    <text evidence="1 6">Belongs to the class I-like SAM-binding methyltransferase superfamily. RsmB/NOP family.</text>
</comment>
<evidence type="ECO:0000256" key="5">
    <source>
        <dbReference type="ARBA" id="ARBA00022884"/>
    </source>
</evidence>
<evidence type="ECO:0000313" key="9">
    <source>
        <dbReference type="EMBL" id="ACG79911.1"/>
    </source>
</evidence>
<dbReference type="PROSITE" id="PS51686">
    <property type="entry name" value="SAM_MT_RSMB_NOP"/>
    <property type="match status" value="1"/>
</dbReference>
<dbReference type="Proteomes" id="UP000001868">
    <property type="component" value="Chromosome"/>
</dbReference>
<evidence type="ECO:0000313" key="10">
    <source>
        <dbReference type="Proteomes" id="UP000001868"/>
    </source>
</evidence>
<evidence type="ECO:0000256" key="4">
    <source>
        <dbReference type="ARBA" id="ARBA00022691"/>
    </source>
</evidence>
<dbReference type="PRINTS" id="PR02008">
    <property type="entry name" value="RCMTFAMILY"/>
</dbReference>
<dbReference type="SUPFAM" id="SSF53335">
    <property type="entry name" value="S-adenosyl-L-methionine-dependent methyltransferases"/>
    <property type="match status" value="1"/>
</dbReference>
<feature type="region of interest" description="Disordered" evidence="7">
    <location>
        <begin position="42"/>
        <end position="121"/>
    </location>
</feature>
<dbReference type="Gene3D" id="3.40.50.150">
    <property type="entry name" value="Vaccinia Virus protein VP39"/>
    <property type="match status" value="1"/>
</dbReference>
<feature type="active site" description="Nucleophile" evidence="6">
    <location>
        <position position="532"/>
    </location>
</feature>
<dbReference type="HOGENOM" id="CLU_005316_0_4_5"/>
<keyword evidence="4 6" id="KW-0949">S-adenosyl-L-methionine</keyword>
<gene>
    <name evidence="9" type="primary">rsmB</name>
    <name evidence="9" type="ordered locus">PHZ_c3502</name>
</gene>
<dbReference type="InterPro" id="IPR035926">
    <property type="entry name" value="NusB-like_sf"/>
</dbReference>
<dbReference type="FunFam" id="3.40.50.150:FF:000257">
    <property type="entry name" value="16S rRNA methyltransferase"/>
    <property type="match status" value="1"/>
</dbReference>
<dbReference type="AlphaFoldDB" id="B4RCX9"/>
<dbReference type="PROSITE" id="PS01153">
    <property type="entry name" value="NOL1_NOP2_SUN"/>
    <property type="match status" value="1"/>
</dbReference>